<organism evidence="1 2">
    <name type="scientific">Papaver somniferum</name>
    <name type="common">Opium poppy</name>
    <dbReference type="NCBI Taxonomy" id="3469"/>
    <lineage>
        <taxon>Eukaryota</taxon>
        <taxon>Viridiplantae</taxon>
        <taxon>Streptophyta</taxon>
        <taxon>Embryophyta</taxon>
        <taxon>Tracheophyta</taxon>
        <taxon>Spermatophyta</taxon>
        <taxon>Magnoliopsida</taxon>
        <taxon>Ranunculales</taxon>
        <taxon>Papaveraceae</taxon>
        <taxon>Papaveroideae</taxon>
        <taxon>Papaver</taxon>
    </lineage>
</organism>
<accession>A0A4Y7IU12</accession>
<gene>
    <name evidence="1" type="ORF">C5167_020809</name>
</gene>
<evidence type="ECO:0000313" key="2">
    <source>
        <dbReference type="Proteomes" id="UP000316621"/>
    </source>
</evidence>
<dbReference type="AlphaFoldDB" id="A0A4Y7IU12"/>
<name>A0A4Y7IU12_PAPSO</name>
<dbReference type="EMBL" id="CM010716">
    <property type="protein sequence ID" value="RZC52383.1"/>
    <property type="molecule type" value="Genomic_DNA"/>
</dbReference>
<dbReference type="Proteomes" id="UP000316621">
    <property type="component" value="Chromosome 2"/>
</dbReference>
<sequence>MILIKANKSWKYKNTTLYAICDEALRNETVSELRNHKKRRPG</sequence>
<keyword evidence="2" id="KW-1185">Reference proteome</keyword>
<proteinExistence type="predicted"/>
<protein>
    <submittedName>
        <fullName evidence="1">Uncharacterized protein</fullName>
    </submittedName>
</protein>
<dbReference type="Gramene" id="RZC52383">
    <property type="protein sequence ID" value="RZC52383"/>
    <property type="gene ID" value="C5167_020809"/>
</dbReference>
<evidence type="ECO:0000313" key="1">
    <source>
        <dbReference type="EMBL" id="RZC52383.1"/>
    </source>
</evidence>
<reference evidence="1 2" key="1">
    <citation type="journal article" date="2018" name="Science">
        <title>The opium poppy genome and morphinan production.</title>
        <authorList>
            <person name="Guo L."/>
            <person name="Winzer T."/>
            <person name="Yang X."/>
            <person name="Li Y."/>
            <person name="Ning Z."/>
            <person name="He Z."/>
            <person name="Teodor R."/>
            <person name="Lu Y."/>
            <person name="Bowser T.A."/>
            <person name="Graham I.A."/>
            <person name="Ye K."/>
        </authorList>
    </citation>
    <scope>NUCLEOTIDE SEQUENCE [LARGE SCALE GENOMIC DNA]</scope>
    <source>
        <strain evidence="2">cv. HN1</strain>
        <tissue evidence="1">Leaves</tissue>
    </source>
</reference>